<dbReference type="InterPro" id="IPR005545">
    <property type="entry name" value="YCII"/>
</dbReference>
<feature type="domain" description="YCII-related" evidence="2">
    <location>
        <begin position="18"/>
        <end position="111"/>
    </location>
</feature>
<evidence type="ECO:0000259" key="2">
    <source>
        <dbReference type="Pfam" id="PF03795"/>
    </source>
</evidence>
<accession>A0ABS3YT47</accession>
<comment type="caution">
    <text evidence="3">The sequence shown here is derived from an EMBL/GenBank/DDBJ whole genome shotgun (WGS) entry which is preliminary data.</text>
</comment>
<gene>
    <name evidence="3" type="ORF">J7I42_12385</name>
</gene>
<protein>
    <recommendedName>
        <fullName evidence="2">YCII-related domain-containing protein</fullName>
    </recommendedName>
</protein>
<sequence length="120" mass="13518">MKDFMFIFRGAAEQYNFSAEQMQQHMQKWMTWIDELKAKNIYVAGEPLTPDGKTVKGAKLLVTDGPFTESKELVGGFFIIKANTLEQATELAKGCPDLPLNGSVEVREVMKVEEMMQAHS</sequence>
<dbReference type="Proteomes" id="UP000677244">
    <property type="component" value="Unassembled WGS sequence"/>
</dbReference>
<organism evidence="3 4">
    <name type="scientific">Niastella soli</name>
    <dbReference type="NCBI Taxonomy" id="2821487"/>
    <lineage>
        <taxon>Bacteria</taxon>
        <taxon>Pseudomonadati</taxon>
        <taxon>Bacteroidota</taxon>
        <taxon>Chitinophagia</taxon>
        <taxon>Chitinophagales</taxon>
        <taxon>Chitinophagaceae</taxon>
        <taxon>Niastella</taxon>
    </lineage>
</organism>
<dbReference type="EMBL" id="JAGHKO010000001">
    <property type="protein sequence ID" value="MBO9201068.1"/>
    <property type="molecule type" value="Genomic_DNA"/>
</dbReference>
<dbReference type="InterPro" id="IPR011008">
    <property type="entry name" value="Dimeric_a/b-barrel"/>
</dbReference>
<reference evidence="3 4" key="1">
    <citation type="submission" date="2021-03" db="EMBL/GenBank/DDBJ databases">
        <title>Assistant Professor.</title>
        <authorList>
            <person name="Huq M.A."/>
        </authorList>
    </citation>
    <scope>NUCLEOTIDE SEQUENCE [LARGE SCALE GENOMIC DNA]</scope>
    <source>
        <strain evidence="3 4">MAH-29</strain>
    </source>
</reference>
<name>A0ABS3YT47_9BACT</name>
<evidence type="ECO:0000313" key="4">
    <source>
        <dbReference type="Proteomes" id="UP000677244"/>
    </source>
</evidence>
<dbReference type="PANTHER" id="PTHR35174:SF1">
    <property type="entry name" value="BLL0086 PROTEIN"/>
    <property type="match status" value="1"/>
</dbReference>
<dbReference type="Gene3D" id="3.30.70.1060">
    <property type="entry name" value="Dimeric alpha+beta barrel"/>
    <property type="match status" value="1"/>
</dbReference>
<proteinExistence type="inferred from homology"/>
<comment type="similarity">
    <text evidence="1">Belongs to the YciI family.</text>
</comment>
<dbReference type="Pfam" id="PF03795">
    <property type="entry name" value="YCII"/>
    <property type="match status" value="1"/>
</dbReference>
<dbReference type="SUPFAM" id="SSF54909">
    <property type="entry name" value="Dimeric alpha+beta barrel"/>
    <property type="match status" value="1"/>
</dbReference>
<dbReference type="PANTHER" id="PTHR35174">
    <property type="entry name" value="BLL7171 PROTEIN-RELATED"/>
    <property type="match status" value="1"/>
</dbReference>
<evidence type="ECO:0000256" key="1">
    <source>
        <dbReference type="ARBA" id="ARBA00007689"/>
    </source>
</evidence>
<evidence type="ECO:0000313" key="3">
    <source>
        <dbReference type="EMBL" id="MBO9201068.1"/>
    </source>
</evidence>
<dbReference type="RefSeq" id="WP_209139099.1">
    <property type="nucleotide sequence ID" value="NZ_JAGHKO010000001.1"/>
</dbReference>
<keyword evidence="4" id="KW-1185">Reference proteome</keyword>